<keyword evidence="3" id="KW-1185">Reference proteome</keyword>
<sequence>KIPHLNALMTVSVPPVGGHARPKAGMGPPQALLRGGSGAPAEAEASGRAGPALCALEAAAAALRLRLAAALPGEPLLWEDFWTAASLLGAFRRFEPALTLLLAIEPFLARCGWIALDRPRSRDPVGGFVCPWAPSTTRSSRKWRRQVLKGPPLVVAAVRRRRSWPRLAAAAARRAA</sequence>
<dbReference type="EMBL" id="CAUYUJ010010451">
    <property type="protein sequence ID" value="CAK0829428.1"/>
    <property type="molecule type" value="Genomic_DNA"/>
</dbReference>
<accession>A0ABN9SBS0</accession>
<gene>
    <name evidence="2" type="ORF">PCOR1329_LOCUS28381</name>
</gene>
<evidence type="ECO:0000313" key="3">
    <source>
        <dbReference type="Proteomes" id="UP001189429"/>
    </source>
</evidence>
<organism evidence="2 3">
    <name type="scientific">Prorocentrum cordatum</name>
    <dbReference type="NCBI Taxonomy" id="2364126"/>
    <lineage>
        <taxon>Eukaryota</taxon>
        <taxon>Sar</taxon>
        <taxon>Alveolata</taxon>
        <taxon>Dinophyceae</taxon>
        <taxon>Prorocentrales</taxon>
        <taxon>Prorocentraceae</taxon>
        <taxon>Prorocentrum</taxon>
    </lineage>
</organism>
<proteinExistence type="predicted"/>
<reference evidence="2" key="1">
    <citation type="submission" date="2023-10" db="EMBL/GenBank/DDBJ databases">
        <authorList>
            <person name="Chen Y."/>
            <person name="Shah S."/>
            <person name="Dougan E. K."/>
            <person name="Thang M."/>
            <person name="Chan C."/>
        </authorList>
    </citation>
    <scope>NUCLEOTIDE SEQUENCE [LARGE SCALE GENOMIC DNA]</scope>
</reference>
<feature type="non-terminal residue" evidence="2">
    <location>
        <position position="176"/>
    </location>
</feature>
<name>A0ABN9SBS0_9DINO</name>
<comment type="caution">
    <text evidence="2">The sequence shown here is derived from an EMBL/GenBank/DDBJ whole genome shotgun (WGS) entry which is preliminary data.</text>
</comment>
<dbReference type="Proteomes" id="UP001189429">
    <property type="component" value="Unassembled WGS sequence"/>
</dbReference>
<feature type="non-terminal residue" evidence="2">
    <location>
        <position position="1"/>
    </location>
</feature>
<evidence type="ECO:0000256" key="1">
    <source>
        <dbReference type="SAM" id="MobiDB-lite"/>
    </source>
</evidence>
<protein>
    <submittedName>
        <fullName evidence="2">Uncharacterized protein</fullName>
    </submittedName>
</protein>
<feature type="region of interest" description="Disordered" evidence="1">
    <location>
        <begin position="16"/>
        <end position="44"/>
    </location>
</feature>
<evidence type="ECO:0000313" key="2">
    <source>
        <dbReference type="EMBL" id="CAK0829428.1"/>
    </source>
</evidence>